<dbReference type="GeneID" id="7452055"/>
<name>B8BYW2_THAPS</name>
<dbReference type="RefSeq" id="XP_002288522.1">
    <property type="nucleotide sequence ID" value="XM_002288486.1"/>
</dbReference>
<dbReference type="HOGENOM" id="CLU_2101868_0_0_1"/>
<reference evidence="1 2" key="1">
    <citation type="journal article" date="2004" name="Science">
        <title>The genome of the diatom Thalassiosira pseudonana: ecology, evolution, and metabolism.</title>
        <authorList>
            <person name="Armbrust E.V."/>
            <person name="Berges J.A."/>
            <person name="Bowler C."/>
            <person name="Green B.R."/>
            <person name="Martinez D."/>
            <person name="Putnam N.H."/>
            <person name="Zhou S."/>
            <person name="Allen A.E."/>
            <person name="Apt K.E."/>
            <person name="Bechner M."/>
            <person name="Brzezinski M.A."/>
            <person name="Chaal B.K."/>
            <person name="Chiovitti A."/>
            <person name="Davis A.K."/>
            <person name="Demarest M.S."/>
            <person name="Detter J.C."/>
            <person name="Glavina T."/>
            <person name="Goodstein D."/>
            <person name="Hadi M.Z."/>
            <person name="Hellsten U."/>
            <person name="Hildebrand M."/>
            <person name="Jenkins B.D."/>
            <person name="Jurka J."/>
            <person name="Kapitonov V.V."/>
            <person name="Kroger N."/>
            <person name="Lau W.W."/>
            <person name="Lane T.W."/>
            <person name="Larimer F.W."/>
            <person name="Lippmeier J.C."/>
            <person name="Lucas S."/>
            <person name="Medina M."/>
            <person name="Montsant A."/>
            <person name="Obornik M."/>
            <person name="Parker M.S."/>
            <person name="Palenik B."/>
            <person name="Pazour G.J."/>
            <person name="Richardson P.M."/>
            <person name="Rynearson T.A."/>
            <person name="Saito M.A."/>
            <person name="Schwartz D.C."/>
            <person name="Thamatrakoln K."/>
            <person name="Valentin K."/>
            <person name="Vardi A."/>
            <person name="Wilkerson F.P."/>
            <person name="Rokhsar D.S."/>
        </authorList>
    </citation>
    <scope>NUCLEOTIDE SEQUENCE [LARGE SCALE GENOMIC DNA]</scope>
    <source>
        <strain evidence="1 2">CCMP1335</strain>
    </source>
</reference>
<accession>B8BYW2</accession>
<dbReference type="KEGG" id="tps:THAPSDRAFT_3824"/>
<dbReference type="InParanoid" id="B8BYW2"/>
<organism evidence="1 2">
    <name type="scientific">Thalassiosira pseudonana</name>
    <name type="common">Marine diatom</name>
    <name type="synonym">Cyclotella nana</name>
    <dbReference type="NCBI Taxonomy" id="35128"/>
    <lineage>
        <taxon>Eukaryota</taxon>
        <taxon>Sar</taxon>
        <taxon>Stramenopiles</taxon>
        <taxon>Ochrophyta</taxon>
        <taxon>Bacillariophyta</taxon>
        <taxon>Coscinodiscophyceae</taxon>
        <taxon>Thalassiosirophycidae</taxon>
        <taxon>Thalassiosirales</taxon>
        <taxon>Thalassiosiraceae</taxon>
        <taxon>Thalassiosira</taxon>
    </lineage>
</organism>
<sequence>MSSRVRTIDEDDVGGSGTFAIESALPQGAQQPDNIMIKEQCSEICGYAAAMAAAFAFGSFGVPVKSKVASRLDIDPLVMQANHFVSHHGELFPVAFGFRVALRGFMEYETLELHSQ</sequence>
<proteinExistence type="predicted"/>
<dbReference type="AlphaFoldDB" id="B8BYW2"/>
<reference evidence="1 2" key="2">
    <citation type="journal article" date="2008" name="Nature">
        <title>The Phaeodactylum genome reveals the evolutionary history of diatom genomes.</title>
        <authorList>
            <person name="Bowler C."/>
            <person name="Allen A.E."/>
            <person name="Badger J.H."/>
            <person name="Grimwood J."/>
            <person name="Jabbari K."/>
            <person name="Kuo A."/>
            <person name="Maheswari U."/>
            <person name="Martens C."/>
            <person name="Maumus F."/>
            <person name="Otillar R.P."/>
            <person name="Rayko E."/>
            <person name="Salamov A."/>
            <person name="Vandepoele K."/>
            <person name="Beszteri B."/>
            <person name="Gruber A."/>
            <person name="Heijde M."/>
            <person name="Katinka M."/>
            <person name="Mock T."/>
            <person name="Valentin K."/>
            <person name="Verret F."/>
            <person name="Berges J.A."/>
            <person name="Brownlee C."/>
            <person name="Cadoret J.P."/>
            <person name="Chiovitti A."/>
            <person name="Choi C.J."/>
            <person name="Coesel S."/>
            <person name="De Martino A."/>
            <person name="Detter J.C."/>
            <person name="Durkin C."/>
            <person name="Falciatore A."/>
            <person name="Fournet J."/>
            <person name="Haruta M."/>
            <person name="Huysman M.J."/>
            <person name="Jenkins B.D."/>
            <person name="Jiroutova K."/>
            <person name="Jorgensen R.E."/>
            <person name="Joubert Y."/>
            <person name="Kaplan A."/>
            <person name="Kroger N."/>
            <person name="Kroth P.G."/>
            <person name="La Roche J."/>
            <person name="Lindquist E."/>
            <person name="Lommer M."/>
            <person name="Martin-Jezequel V."/>
            <person name="Lopez P.J."/>
            <person name="Lucas S."/>
            <person name="Mangogna M."/>
            <person name="McGinnis K."/>
            <person name="Medlin L.K."/>
            <person name="Montsant A."/>
            <person name="Oudot-Le Secq M.P."/>
            <person name="Napoli C."/>
            <person name="Obornik M."/>
            <person name="Parker M.S."/>
            <person name="Petit J.L."/>
            <person name="Porcel B.M."/>
            <person name="Poulsen N."/>
            <person name="Robison M."/>
            <person name="Rychlewski L."/>
            <person name="Rynearson T.A."/>
            <person name="Schmutz J."/>
            <person name="Shapiro H."/>
            <person name="Siaut M."/>
            <person name="Stanley M."/>
            <person name="Sussman M.R."/>
            <person name="Taylor A.R."/>
            <person name="Vardi A."/>
            <person name="von Dassow P."/>
            <person name="Vyverman W."/>
            <person name="Willis A."/>
            <person name="Wyrwicz L.S."/>
            <person name="Rokhsar D.S."/>
            <person name="Weissenbach J."/>
            <person name="Armbrust E.V."/>
            <person name="Green B.R."/>
            <person name="Van de Peer Y."/>
            <person name="Grigoriev I.V."/>
        </authorList>
    </citation>
    <scope>NUCLEOTIDE SEQUENCE [LARGE SCALE GENOMIC DNA]</scope>
    <source>
        <strain evidence="1 2">CCMP1335</strain>
    </source>
</reference>
<gene>
    <name evidence="1" type="ORF">THAPSDRAFT_3824</name>
</gene>
<keyword evidence="2" id="KW-1185">Reference proteome</keyword>
<dbReference type="Proteomes" id="UP000001449">
    <property type="component" value="Chromosome 3"/>
</dbReference>
<protein>
    <submittedName>
        <fullName evidence="1">Uncharacterized protein</fullName>
    </submittedName>
</protein>
<dbReference type="EMBL" id="CM000640">
    <property type="protein sequence ID" value="EED93958.1"/>
    <property type="molecule type" value="Genomic_DNA"/>
</dbReference>
<evidence type="ECO:0000313" key="2">
    <source>
        <dbReference type="Proteomes" id="UP000001449"/>
    </source>
</evidence>
<dbReference type="PaxDb" id="35128-Thaps3824"/>
<evidence type="ECO:0000313" key="1">
    <source>
        <dbReference type="EMBL" id="EED93958.1"/>
    </source>
</evidence>